<keyword evidence="2" id="KW-1185">Reference proteome</keyword>
<evidence type="ECO:0000313" key="1">
    <source>
        <dbReference type="EMBL" id="ATZ81257.1"/>
    </source>
</evidence>
<accession>A0A2H4UWH2</accession>
<reference evidence="1" key="1">
    <citation type="journal article" date="2017" name="Elife">
        <title>The kinetoplastid-infecting Bodo saltans virus (BsV), a window into the most abundant giant viruses in the sea.</title>
        <authorList>
            <person name="Deeg C.M."/>
            <person name="Chow C.-E.T."/>
            <person name="Suttle C.A."/>
        </authorList>
    </citation>
    <scope>NUCLEOTIDE SEQUENCE</scope>
    <source>
        <strain evidence="1">NG1</strain>
    </source>
</reference>
<evidence type="ECO:0000313" key="2">
    <source>
        <dbReference type="Proteomes" id="UP000240325"/>
    </source>
</evidence>
<organism evidence="1">
    <name type="scientific">Bodo saltans virus</name>
    <dbReference type="NCBI Taxonomy" id="2024608"/>
    <lineage>
        <taxon>Viruses</taxon>
        <taxon>Varidnaviria</taxon>
        <taxon>Bamfordvirae</taxon>
        <taxon>Nucleocytoviricota</taxon>
        <taxon>Megaviricetes</taxon>
        <taxon>Imitervirales</taxon>
        <taxon>Mimiviridae</taxon>
        <taxon>Klosneuvirinae</taxon>
        <taxon>Theiavirus</taxon>
        <taxon>Theiavirus salishense</taxon>
    </lineage>
</organism>
<proteinExistence type="predicted"/>
<protein>
    <submittedName>
        <fullName evidence="1">Uncharacterized protein</fullName>
    </submittedName>
</protein>
<name>A0A2H4UWH2_9VIRU</name>
<dbReference type="Proteomes" id="UP000240325">
    <property type="component" value="Segment"/>
</dbReference>
<sequence>MIINRVIDQYYKCTFFSSMRDVERSEHITKAEKN</sequence>
<gene>
    <name evidence="1" type="ORF">BMW23_1214</name>
</gene>
<dbReference type="EMBL" id="MF782455">
    <property type="protein sequence ID" value="ATZ81257.1"/>
    <property type="molecule type" value="Genomic_DNA"/>
</dbReference>